<sequence length="62" mass="6420">DCSATAVATNAFTATRTPPATPPAATLRQIACENAPARLPSAFIFQKPAVVRTARHLAAMGK</sequence>
<protein>
    <submittedName>
        <fullName evidence="1">Uncharacterized protein</fullName>
    </submittedName>
</protein>
<evidence type="ECO:0000313" key="1">
    <source>
        <dbReference type="EMBL" id="KAE8256353.1"/>
    </source>
</evidence>
<name>A0A8T8T5H1_9BASI</name>
<reference evidence="1" key="1">
    <citation type="submission" date="2016-04" db="EMBL/GenBank/DDBJ databases">
        <authorList>
            <person name="Nguyen H.D."/>
            <person name="Samba Siva P."/>
            <person name="Cullis J."/>
            <person name="Levesque C.A."/>
            <person name="Hambleton S."/>
        </authorList>
    </citation>
    <scope>NUCLEOTIDE SEQUENCE</scope>
    <source>
        <strain evidence="1">DAOMC 236416</strain>
    </source>
</reference>
<dbReference type="AlphaFoldDB" id="A0A8T8T5H1"/>
<proteinExistence type="predicted"/>
<reference evidence="1" key="2">
    <citation type="journal article" date="2019" name="IMA Fungus">
        <title>Genome sequencing and comparison of five Tilletia species to identify candidate genes for the detection of regulated species infecting wheat.</title>
        <authorList>
            <person name="Nguyen H.D.T."/>
            <person name="Sultana T."/>
            <person name="Kesanakurti P."/>
            <person name="Hambleton S."/>
        </authorList>
    </citation>
    <scope>NUCLEOTIDE SEQUENCE</scope>
    <source>
        <strain evidence="1">DAOMC 236416</strain>
    </source>
</reference>
<gene>
    <name evidence="1" type="ORF">A4X13_0g2692</name>
</gene>
<organism evidence="1 2">
    <name type="scientific">Tilletia indica</name>
    <dbReference type="NCBI Taxonomy" id="43049"/>
    <lineage>
        <taxon>Eukaryota</taxon>
        <taxon>Fungi</taxon>
        <taxon>Dikarya</taxon>
        <taxon>Basidiomycota</taxon>
        <taxon>Ustilaginomycotina</taxon>
        <taxon>Exobasidiomycetes</taxon>
        <taxon>Tilletiales</taxon>
        <taxon>Tilletiaceae</taxon>
        <taxon>Tilletia</taxon>
    </lineage>
</organism>
<accession>A0A8T8T5H1</accession>
<dbReference type="EMBL" id="LWDF02000134">
    <property type="protein sequence ID" value="KAE8256353.1"/>
    <property type="molecule type" value="Genomic_DNA"/>
</dbReference>
<keyword evidence="2" id="KW-1185">Reference proteome</keyword>
<dbReference type="Proteomes" id="UP000077521">
    <property type="component" value="Unassembled WGS sequence"/>
</dbReference>
<evidence type="ECO:0000313" key="2">
    <source>
        <dbReference type="Proteomes" id="UP000077521"/>
    </source>
</evidence>
<feature type="non-terminal residue" evidence="1">
    <location>
        <position position="1"/>
    </location>
</feature>
<comment type="caution">
    <text evidence="1">The sequence shown here is derived from an EMBL/GenBank/DDBJ whole genome shotgun (WGS) entry which is preliminary data.</text>
</comment>